<reference evidence="7 8" key="1">
    <citation type="submission" date="2016-10" db="EMBL/GenBank/DDBJ databases">
        <authorList>
            <person name="de Groot N.N."/>
        </authorList>
    </citation>
    <scope>NUCLEOTIDE SEQUENCE [LARGE SCALE GENOMIC DNA]</scope>
    <source>
        <strain evidence="7 8">AR67</strain>
    </source>
</reference>
<accession>A0A1I1PTM7</accession>
<dbReference type="Proteomes" id="UP000182192">
    <property type="component" value="Unassembled WGS sequence"/>
</dbReference>
<evidence type="ECO:0000256" key="3">
    <source>
        <dbReference type="ARBA" id="ARBA00022908"/>
    </source>
</evidence>
<dbReference type="SUPFAM" id="SSF56349">
    <property type="entry name" value="DNA breaking-rejoining enzymes"/>
    <property type="match status" value="1"/>
</dbReference>
<dbReference type="AlphaFoldDB" id="A0A1I1PTM7"/>
<evidence type="ECO:0000256" key="5">
    <source>
        <dbReference type="ARBA" id="ARBA00023172"/>
    </source>
</evidence>
<dbReference type="InterPro" id="IPR010998">
    <property type="entry name" value="Integrase_recombinase_N"/>
</dbReference>
<comment type="function">
    <text evidence="1">Site-specific tyrosine recombinase, which acts by catalyzing the cutting and rejoining of the recombining DNA molecules.</text>
</comment>
<dbReference type="InterPro" id="IPR002104">
    <property type="entry name" value="Integrase_catalytic"/>
</dbReference>
<dbReference type="GO" id="GO:0003677">
    <property type="term" value="F:DNA binding"/>
    <property type="evidence" value="ECO:0007669"/>
    <property type="project" value="UniProtKB-KW"/>
</dbReference>
<sequence>MLFEKQSNNTVEEYMTKWLINTKRPSLKRSSYDRVEQSLNYQIFPAIGKIKLKKLTADDIQMMLNNLSERSSYSTTKKAYVNLKSCLDLAVLKGDIKKNPILSVVLPKNNKSDETVVYYSPEQARAIAAEAISTYNNGSFKYRYGYFIVFMLNTGLRVGEALALSWSDVDFTNKIVYVHNSVSSVKTRGDSSMKYEKIVNSPKSRNSVRYVPLNKTALDALVKIHAIMGDNDRIVATENGLLVDPSAIHRTMSRILKNCGINGKKDIVHALRHTFATLLLRQGTDIKVVSEILGHSDISITMKFYYHVIEEQKKTAMTKLDEIY</sequence>
<dbReference type="GO" id="GO:0015074">
    <property type="term" value="P:DNA integration"/>
    <property type="evidence" value="ECO:0007669"/>
    <property type="project" value="UniProtKB-KW"/>
</dbReference>
<organism evidence="7 8">
    <name type="scientific">Ruminococcus albus</name>
    <dbReference type="NCBI Taxonomy" id="1264"/>
    <lineage>
        <taxon>Bacteria</taxon>
        <taxon>Bacillati</taxon>
        <taxon>Bacillota</taxon>
        <taxon>Clostridia</taxon>
        <taxon>Eubacteriales</taxon>
        <taxon>Oscillospiraceae</taxon>
        <taxon>Ruminococcus</taxon>
    </lineage>
</organism>
<dbReference type="Pfam" id="PF00589">
    <property type="entry name" value="Phage_integrase"/>
    <property type="match status" value="1"/>
</dbReference>
<evidence type="ECO:0000259" key="6">
    <source>
        <dbReference type="PROSITE" id="PS51898"/>
    </source>
</evidence>
<evidence type="ECO:0000313" key="7">
    <source>
        <dbReference type="EMBL" id="SFD10333.1"/>
    </source>
</evidence>
<evidence type="ECO:0000256" key="2">
    <source>
        <dbReference type="ARBA" id="ARBA00008857"/>
    </source>
</evidence>
<evidence type="ECO:0000313" key="8">
    <source>
        <dbReference type="Proteomes" id="UP000182192"/>
    </source>
</evidence>
<dbReference type="InterPro" id="IPR050808">
    <property type="entry name" value="Phage_Integrase"/>
</dbReference>
<dbReference type="GO" id="GO:0006310">
    <property type="term" value="P:DNA recombination"/>
    <property type="evidence" value="ECO:0007669"/>
    <property type="project" value="UniProtKB-KW"/>
</dbReference>
<dbReference type="CDD" id="cd01189">
    <property type="entry name" value="INT_ICEBs1_C_like"/>
    <property type="match status" value="1"/>
</dbReference>
<dbReference type="InterPro" id="IPR013762">
    <property type="entry name" value="Integrase-like_cat_sf"/>
</dbReference>
<feature type="domain" description="Tyr recombinase" evidence="6">
    <location>
        <begin position="114"/>
        <end position="318"/>
    </location>
</feature>
<comment type="similarity">
    <text evidence="2">Belongs to the 'phage' integrase family.</text>
</comment>
<keyword evidence="3" id="KW-0229">DNA integration</keyword>
<keyword evidence="5" id="KW-0233">DNA recombination</keyword>
<evidence type="ECO:0000256" key="4">
    <source>
        <dbReference type="ARBA" id="ARBA00023125"/>
    </source>
</evidence>
<dbReference type="Gene3D" id="1.10.150.130">
    <property type="match status" value="1"/>
</dbReference>
<protein>
    <submittedName>
        <fullName evidence="7">Site-specific recombinase XerD</fullName>
    </submittedName>
</protein>
<proteinExistence type="inferred from homology"/>
<keyword evidence="4" id="KW-0238">DNA-binding</keyword>
<dbReference type="EMBL" id="FOKQ01000035">
    <property type="protein sequence ID" value="SFD10333.1"/>
    <property type="molecule type" value="Genomic_DNA"/>
</dbReference>
<dbReference type="eggNOG" id="COG0582">
    <property type="taxonomic scope" value="Bacteria"/>
</dbReference>
<dbReference type="Gene3D" id="1.10.443.10">
    <property type="entry name" value="Intergrase catalytic core"/>
    <property type="match status" value="1"/>
</dbReference>
<evidence type="ECO:0000256" key="1">
    <source>
        <dbReference type="ARBA" id="ARBA00003283"/>
    </source>
</evidence>
<dbReference type="PANTHER" id="PTHR30629:SF2">
    <property type="entry name" value="PROPHAGE INTEGRASE INTS-RELATED"/>
    <property type="match status" value="1"/>
</dbReference>
<name>A0A1I1PTM7_RUMAL</name>
<dbReference type="OrthoDB" id="9785687at2"/>
<dbReference type="PROSITE" id="PS51898">
    <property type="entry name" value="TYR_RECOMBINASE"/>
    <property type="match status" value="1"/>
</dbReference>
<dbReference type="PANTHER" id="PTHR30629">
    <property type="entry name" value="PROPHAGE INTEGRASE"/>
    <property type="match status" value="1"/>
</dbReference>
<dbReference type="RefSeq" id="WP_074962911.1">
    <property type="nucleotide sequence ID" value="NZ_FOKQ01000035.1"/>
</dbReference>
<gene>
    <name evidence="7" type="ORF">SAMN02910406_03105</name>
</gene>
<dbReference type="InterPro" id="IPR011010">
    <property type="entry name" value="DNA_brk_join_enz"/>
</dbReference>
<dbReference type="Pfam" id="PF14659">
    <property type="entry name" value="Phage_int_SAM_3"/>
    <property type="match status" value="1"/>
</dbReference>
<dbReference type="InterPro" id="IPR004107">
    <property type="entry name" value="Integrase_SAM-like_N"/>
</dbReference>